<dbReference type="Proteomes" id="UP000248021">
    <property type="component" value="Unassembled WGS sequence"/>
</dbReference>
<keyword evidence="12" id="KW-1185">Reference proteome</keyword>
<keyword evidence="6" id="KW-0029">Amino-acid transport</keyword>
<evidence type="ECO:0000256" key="1">
    <source>
        <dbReference type="ARBA" id="ARBA00004429"/>
    </source>
</evidence>
<dbReference type="RefSeq" id="WP_245449462.1">
    <property type="nucleotide sequence ID" value="NZ_JAHBRY010000001.1"/>
</dbReference>
<dbReference type="InterPro" id="IPR035906">
    <property type="entry name" value="MetI-like_sf"/>
</dbReference>
<dbReference type="PANTHER" id="PTHR30614">
    <property type="entry name" value="MEMBRANE COMPONENT OF AMINO ACID ABC TRANSPORTER"/>
    <property type="match status" value="1"/>
</dbReference>
<dbReference type="GO" id="GO:0015184">
    <property type="term" value="F:L-cystine transmembrane transporter activity"/>
    <property type="evidence" value="ECO:0007669"/>
    <property type="project" value="TreeGrafter"/>
</dbReference>
<dbReference type="InterPro" id="IPR010065">
    <property type="entry name" value="AA_ABC_transptr_permease_3TM"/>
</dbReference>
<dbReference type="InterPro" id="IPR043429">
    <property type="entry name" value="ArtM/GltK/GlnP/TcyL/YhdX-like"/>
</dbReference>
<comment type="similarity">
    <text evidence="2">Belongs to the binding-protein-dependent transport system permease family. HisMQ subfamily.</text>
</comment>
<evidence type="ECO:0000313" key="12">
    <source>
        <dbReference type="Proteomes" id="UP000248021"/>
    </source>
</evidence>
<dbReference type="NCBIfam" id="TIGR01726">
    <property type="entry name" value="HEQRo_perm_3TM"/>
    <property type="match status" value="1"/>
</dbReference>
<evidence type="ECO:0000256" key="5">
    <source>
        <dbReference type="ARBA" id="ARBA00022692"/>
    </source>
</evidence>
<keyword evidence="3 9" id="KW-0813">Transport</keyword>
<name>A0A2V3UID4_9HYPH</name>
<feature type="transmembrane region" description="Helical" evidence="9">
    <location>
        <begin position="67"/>
        <end position="88"/>
    </location>
</feature>
<dbReference type="CDD" id="cd06261">
    <property type="entry name" value="TM_PBP2"/>
    <property type="match status" value="1"/>
</dbReference>
<evidence type="ECO:0000256" key="3">
    <source>
        <dbReference type="ARBA" id="ARBA00022448"/>
    </source>
</evidence>
<evidence type="ECO:0000256" key="9">
    <source>
        <dbReference type="RuleBase" id="RU363032"/>
    </source>
</evidence>
<evidence type="ECO:0000313" key="11">
    <source>
        <dbReference type="EMBL" id="PXW65071.1"/>
    </source>
</evidence>
<keyword evidence="4" id="KW-1003">Cell membrane</keyword>
<feature type="transmembrane region" description="Helical" evidence="9">
    <location>
        <begin position="32"/>
        <end position="55"/>
    </location>
</feature>
<dbReference type="SUPFAM" id="SSF161098">
    <property type="entry name" value="MetI-like"/>
    <property type="match status" value="1"/>
</dbReference>
<evidence type="ECO:0000256" key="7">
    <source>
        <dbReference type="ARBA" id="ARBA00022989"/>
    </source>
</evidence>
<proteinExistence type="inferred from homology"/>
<evidence type="ECO:0000256" key="4">
    <source>
        <dbReference type="ARBA" id="ARBA00022475"/>
    </source>
</evidence>
<dbReference type="AlphaFoldDB" id="A0A2V3UID4"/>
<evidence type="ECO:0000259" key="10">
    <source>
        <dbReference type="PROSITE" id="PS50928"/>
    </source>
</evidence>
<dbReference type="EMBL" id="QJJK01000001">
    <property type="protein sequence ID" value="PXW65071.1"/>
    <property type="molecule type" value="Genomic_DNA"/>
</dbReference>
<protein>
    <submittedName>
        <fullName evidence="11">Amino acid ABC transporter membrane protein 2 (PAAT family)</fullName>
    </submittedName>
</protein>
<comment type="subcellular location">
    <subcellularLocation>
        <location evidence="1">Cell inner membrane</location>
        <topology evidence="1">Multi-pass membrane protein</topology>
    </subcellularLocation>
    <subcellularLocation>
        <location evidence="9">Cell membrane</location>
        <topology evidence="9">Multi-pass membrane protein</topology>
    </subcellularLocation>
</comment>
<feature type="domain" description="ABC transmembrane type-1" evidence="10">
    <location>
        <begin position="32"/>
        <end position="219"/>
    </location>
</feature>
<keyword evidence="8 9" id="KW-0472">Membrane</keyword>
<gene>
    <name evidence="11" type="ORF">C7450_101834</name>
</gene>
<dbReference type="InterPro" id="IPR000515">
    <property type="entry name" value="MetI-like"/>
</dbReference>
<dbReference type="Gene3D" id="1.10.3720.10">
    <property type="entry name" value="MetI-like"/>
    <property type="match status" value="1"/>
</dbReference>
<feature type="transmembrane region" description="Helical" evidence="9">
    <location>
        <begin position="100"/>
        <end position="123"/>
    </location>
</feature>
<dbReference type="Pfam" id="PF00528">
    <property type="entry name" value="BPD_transp_1"/>
    <property type="match status" value="1"/>
</dbReference>
<dbReference type="GO" id="GO:0043190">
    <property type="term" value="C:ATP-binding cassette (ABC) transporter complex"/>
    <property type="evidence" value="ECO:0007669"/>
    <property type="project" value="InterPro"/>
</dbReference>
<accession>A0A2V3UID4</accession>
<evidence type="ECO:0000256" key="8">
    <source>
        <dbReference type="ARBA" id="ARBA00023136"/>
    </source>
</evidence>
<dbReference type="PANTHER" id="PTHR30614:SF0">
    <property type="entry name" value="L-CYSTINE TRANSPORT SYSTEM PERMEASE PROTEIN TCYL"/>
    <property type="match status" value="1"/>
</dbReference>
<keyword evidence="7 9" id="KW-1133">Transmembrane helix</keyword>
<keyword evidence="5 9" id="KW-0812">Transmembrane</keyword>
<evidence type="ECO:0000256" key="6">
    <source>
        <dbReference type="ARBA" id="ARBA00022970"/>
    </source>
</evidence>
<feature type="transmembrane region" description="Helical" evidence="9">
    <location>
        <begin position="197"/>
        <end position="219"/>
    </location>
</feature>
<organism evidence="11 12">
    <name type="scientific">Chelatococcus asaccharovorans</name>
    <dbReference type="NCBI Taxonomy" id="28210"/>
    <lineage>
        <taxon>Bacteria</taxon>
        <taxon>Pseudomonadati</taxon>
        <taxon>Pseudomonadota</taxon>
        <taxon>Alphaproteobacteria</taxon>
        <taxon>Hyphomicrobiales</taxon>
        <taxon>Chelatococcaceae</taxon>
        <taxon>Chelatococcus</taxon>
    </lineage>
</organism>
<evidence type="ECO:0000256" key="2">
    <source>
        <dbReference type="ARBA" id="ARBA00010072"/>
    </source>
</evidence>
<comment type="caution">
    <text evidence="11">The sequence shown here is derived from an EMBL/GenBank/DDBJ whole genome shotgun (WGS) entry which is preliminary data.</text>
</comment>
<dbReference type="PROSITE" id="PS50928">
    <property type="entry name" value="ABC_TM1"/>
    <property type="match status" value="1"/>
</dbReference>
<reference evidence="11 12" key="1">
    <citation type="submission" date="2018-05" db="EMBL/GenBank/DDBJ databases">
        <title>Genomic Encyclopedia of Type Strains, Phase IV (KMG-IV): sequencing the most valuable type-strain genomes for metagenomic binning, comparative biology and taxonomic classification.</title>
        <authorList>
            <person name="Goeker M."/>
        </authorList>
    </citation>
    <scope>NUCLEOTIDE SEQUENCE [LARGE SCALE GENOMIC DNA]</scope>
    <source>
        <strain evidence="11 12">DSM 6462</strain>
    </source>
</reference>
<sequence>MARLQTGLNVMQFVLPYSGLQWSDLPFMLEGAWRTIMLTIMAGSLGTLLGVIVGWLRETFVSFRIGLIPFIDVIRSVPLIIQFILVNSFQSILGLQFDPFWIGVVTLSIYMAVLTSELVRAGLQSVRPELSRAGRSLGMSYWQGFLHIRAPLAIRTALPGWIGALIALTKDTALVSVIGYIELLRAAQVLINRSNEALLILAGVGLFYFVICYPVSLYARRLERRLAI</sequence>